<organism evidence="1 2">
    <name type="scientific">Bifidobacterium panos</name>
    <dbReference type="NCBI Taxonomy" id="2675321"/>
    <lineage>
        <taxon>Bacteria</taxon>
        <taxon>Bacillati</taxon>
        <taxon>Actinomycetota</taxon>
        <taxon>Actinomycetes</taxon>
        <taxon>Bifidobacteriales</taxon>
        <taxon>Bifidobacteriaceae</taxon>
        <taxon>Bifidobacterium</taxon>
    </lineage>
</organism>
<comment type="caution">
    <text evidence="1">The sequence shown here is derived from an EMBL/GenBank/DDBJ whole genome shotgun (WGS) entry which is preliminary data.</text>
</comment>
<dbReference type="SUPFAM" id="SSF56784">
    <property type="entry name" value="HAD-like"/>
    <property type="match status" value="1"/>
</dbReference>
<dbReference type="PANTHER" id="PTHR18901">
    <property type="entry name" value="2-DEOXYGLUCOSE-6-PHOSPHATE PHOSPHATASE 2"/>
    <property type="match status" value="1"/>
</dbReference>
<dbReference type="Proteomes" id="UP000553756">
    <property type="component" value="Unassembled WGS sequence"/>
</dbReference>
<dbReference type="PANTHER" id="PTHR18901:SF38">
    <property type="entry name" value="PSEUDOURIDINE-5'-PHOSPHATASE"/>
    <property type="match status" value="1"/>
</dbReference>
<dbReference type="Gene3D" id="1.10.150.240">
    <property type="entry name" value="Putative phosphatase, domain 2"/>
    <property type="match status" value="1"/>
</dbReference>
<dbReference type="InterPro" id="IPR036412">
    <property type="entry name" value="HAD-like_sf"/>
</dbReference>
<dbReference type="RefSeq" id="WP_172144001.1">
    <property type="nucleotide sequence ID" value="NZ_JAAIIJ010000003.1"/>
</dbReference>
<proteinExistence type="predicted"/>
<dbReference type="InterPro" id="IPR023198">
    <property type="entry name" value="PGP-like_dom2"/>
</dbReference>
<sequence length="237" mass="25061">MNIVSAVDQLRLPAAVLWDMDGTLVDSDRFWADAEQQLYMQYAPDQSSAAGNSIPPDVSRALEGASLSECARVLRESGVNLPAWEIIEQLVSAAEASLTSQPIPWADGALDLLRKLAALHIDSVLVTGSPMRIVRHVLAAAPAETFGPDNVFAITGNSPLPAKPAPDRYLAAACMAQADIRDCVIFEDSSTGLASALAAGAGAVYALTALTRSPAKADARYQCIQDFRGIAVQALLR</sequence>
<dbReference type="EMBL" id="JAAIIJ010000003">
    <property type="protein sequence ID" value="NMN01657.1"/>
    <property type="molecule type" value="Genomic_DNA"/>
</dbReference>
<accession>A0ABX1SXY8</accession>
<evidence type="ECO:0000313" key="2">
    <source>
        <dbReference type="Proteomes" id="UP000553756"/>
    </source>
</evidence>
<evidence type="ECO:0000313" key="1">
    <source>
        <dbReference type="EMBL" id="NMN01657.1"/>
    </source>
</evidence>
<dbReference type="Pfam" id="PF00702">
    <property type="entry name" value="Hydrolase"/>
    <property type="match status" value="1"/>
</dbReference>
<gene>
    <name evidence="1" type="ORF">G1C94_0278</name>
</gene>
<dbReference type="SFLD" id="SFLDG01129">
    <property type="entry name" value="C1.5:_HAD__Beta-PGM__Phosphata"/>
    <property type="match status" value="1"/>
</dbReference>
<dbReference type="InterPro" id="IPR023214">
    <property type="entry name" value="HAD_sf"/>
</dbReference>
<dbReference type="Gene3D" id="3.40.50.1000">
    <property type="entry name" value="HAD superfamily/HAD-like"/>
    <property type="match status" value="1"/>
</dbReference>
<reference evidence="1 2" key="1">
    <citation type="submission" date="2020-02" db="EMBL/GenBank/DDBJ databases">
        <title>Characterization of phylogenetic diversity of novel bifidobacterial species isolated in Czech ZOOs.</title>
        <authorList>
            <person name="Lugli G.A."/>
            <person name="Vera N.B."/>
            <person name="Ventura M."/>
        </authorList>
    </citation>
    <scope>NUCLEOTIDE SEQUENCE [LARGE SCALE GENOMIC DNA]</scope>
    <source>
        <strain evidence="1 2">DSM 109963</strain>
    </source>
</reference>
<dbReference type="SFLD" id="SFLDS00003">
    <property type="entry name" value="Haloacid_Dehalogenase"/>
    <property type="match status" value="1"/>
</dbReference>
<name>A0ABX1SXY8_9BIFI</name>
<protein>
    <submittedName>
        <fullName evidence="1">Haloacid dehalogenase</fullName>
    </submittedName>
</protein>
<keyword evidence="2" id="KW-1185">Reference proteome</keyword>